<keyword evidence="2" id="KW-0732">Signal</keyword>
<accession>A0A8H5F7L2</accession>
<dbReference type="Pfam" id="PF00026">
    <property type="entry name" value="Asp"/>
    <property type="match status" value="1"/>
</dbReference>
<feature type="domain" description="Peptidase A1" evidence="3">
    <location>
        <begin position="75"/>
        <end position="412"/>
    </location>
</feature>
<dbReference type="GO" id="GO:0004190">
    <property type="term" value="F:aspartic-type endopeptidase activity"/>
    <property type="evidence" value="ECO:0007669"/>
    <property type="project" value="InterPro"/>
</dbReference>
<comment type="similarity">
    <text evidence="1">Belongs to the peptidase A1 family.</text>
</comment>
<dbReference type="InterPro" id="IPR033121">
    <property type="entry name" value="PEPTIDASE_A1"/>
</dbReference>
<feature type="signal peptide" evidence="2">
    <location>
        <begin position="1"/>
        <end position="21"/>
    </location>
</feature>
<feature type="chain" id="PRO_5034780741" description="Peptidase A1 domain-containing protein" evidence="2">
    <location>
        <begin position="22"/>
        <end position="569"/>
    </location>
</feature>
<name>A0A8H5F7L2_9AGAR</name>
<keyword evidence="5" id="KW-1185">Reference proteome</keyword>
<dbReference type="CDD" id="cd05471">
    <property type="entry name" value="pepsin_like"/>
    <property type="match status" value="1"/>
</dbReference>
<dbReference type="GO" id="GO:0006508">
    <property type="term" value="P:proteolysis"/>
    <property type="evidence" value="ECO:0007669"/>
    <property type="project" value="InterPro"/>
</dbReference>
<dbReference type="InterPro" id="IPR034164">
    <property type="entry name" value="Pepsin-like_dom"/>
</dbReference>
<proteinExistence type="inferred from homology"/>
<organism evidence="4 5">
    <name type="scientific">Psilocybe cf. subviscida</name>
    <dbReference type="NCBI Taxonomy" id="2480587"/>
    <lineage>
        <taxon>Eukaryota</taxon>
        <taxon>Fungi</taxon>
        <taxon>Dikarya</taxon>
        <taxon>Basidiomycota</taxon>
        <taxon>Agaricomycotina</taxon>
        <taxon>Agaricomycetes</taxon>
        <taxon>Agaricomycetidae</taxon>
        <taxon>Agaricales</taxon>
        <taxon>Agaricineae</taxon>
        <taxon>Strophariaceae</taxon>
        <taxon>Psilocybe</taxon>
    </lineage>
</organism>
<sequence>MRLSWSIFACSLVWLSSQAGAEDTDNVKAASRLRHRSQGLVSLPIHTLEARSPANNKTFGGGIDSVVLSSDRQSYYTNIKAGNITFRVVLDTASSDLWILASDCKTTSCSTVPRYPLTYQSPTFISLNNNATNFTAHYADGTGVSGFVAAETVELAGMTVANQTFGLITDSNVTLNDQTSGILGLGFPRLSSINNTALNSTPFFSSLAQGAFLEYPLFGVSLTRNSSGSLSLGAIDASVVTNASRIGWNKVTDFPPFSTQNATTASYLQWAIPLSLFAVNGTALTPIPTYANRPSLALFDMQVYSVLIVSRMYAMIDSARLIDADSGQWAIPCDTDVPMTFTFGEKNYTILPSDYIIGVASGNPNLCLSWPMSLPPSSDGIDWQFGSAFLRTVYSIFSFGINGKEPPLIGLYSLRTDVNSTTKQNASDVLSVLSANSATVQTTLPNFLVPTPSFTTPPFAFNTSVAGSVGAIVSSGLANRTYTALFGQKTALSNVSALPTITPPPTVATIITTDAFGDVTTSLSTRPVAQVTLGLPAGWTTGGSAAVQVPLLTTSIVILTTLFVAQSYC</sequence>
<comment type="caution">
    <text evidence="4">The sequence shown here is derived from an EMBL/GenBank/DDBJ whole genome shotgun (WGS) entry which is preliminary data.</text>
</comment>
<evidence type="ECO:0000313" key="4">
    <source>
        <dbReference type="EMBL" id="KAF5326666.1"/>
    </source>
</evidence>
<protein>
    <recommendedName>
        <fullName evidence="3">Peptidase A1 domain-containing protein</fullName>
    </recommendedName>
</protein>
<gene>
    <name evidence="4" type="ORF">D9619_004251</name>
</gene>
<evidence type="ECO:0000256" key="1">
    <source>
        <dbReference type="ARBA" id="ARBA00007447"/>
    </source>
</evidence>
<dbReference type="EMBL" id="JAACJJ010000014">
    <property type="protein sequence ID" value="KAF5326666.1"/>
    <property type="molecule type" value="Genomic_DNA"/>
</dbReference>
<dbReference type="Gene3D" id="2.40.70.10">
    <property type="entry name" value="Acid Proteases"/>
    <property type="match status" value="2"/>
</dbReference>
<dbReference type="AlphaFoldDB" id="A0A8H5F7L2"/>
<dbReference type="PROSITE" id="PS51767">
    <property type="entry name" value="PEPTIDASE_A1"/>
    <property type="match status" value="1"/>
</dbReference>
<dbReference type="SUPFAM" id="SSF50630">
    <property type="entry name" value="Acid proteases"/>
    <property type="match status" value="1"/>
</dbReference>
<evidence type="ECO:0000256" key="2">
    <source>
        <dbReference type="SAM" id="SignalP"/>
    </source>
</evidence>
<dbReference type="PRINTS" id="PR00792">
    <property type="entry name" value="PEPSIN"/>
</dbReference>
<dbReference type="InterPro" id="IPR021109">
    <property type="entry name" value="Peptidase_aspartic_dom_sf"/>
</dbReference>
<dbReference type="PANTHER" id="PTHR47966:SF74">
    <property type="entry name" value="AGR407CP"/>
    <property type="match status" value="1"/>
</dbReference>
<dbReference type="OrthoDB" id="771136at2759"/>
<evidence type="ECO:0000259" key="3">
    <source>
        <dbReference type="PROSITE" id="PS51767"/>
    </source>
</evidence>
<evidence type="ECO:0000313" key="5">
    <source>
        <dbReference type="Proteomes" id="UP000567179"/>
    </source>
</evidence>
<dbReference type="PANTHER" id="PTHR47966">
    <property type="entry name" value="BETA-SITE APP-CLEAVING ENZYME, ISOFORM A-RELATED"/>
    <property type="match status" value="1"/>
</dbReference>
<dbReference type="InterPro" id="IPR001461">
    <property type="entry name" value="Aspartic_peptidase_A1"/>
</dbReference>
<reference evidence="4 5" key="1">
    <citation type="journal article" date="2020" name="ISME J.">
        <title>Uncovering the hidden diversity of litter-decomposition mechanisms in mushroom-forming fungi.</title>
        <authorList>
            <person name="Floudas D."/>
            <person name="Bentzer J."/>
            <person name="Ahren D."/>
            <person name="Johansson T."/>
            <person name="Persson P."/>
            <person name="Tunlid A."/>
        </authorList>
    </citation>
    <scope>NUCLEOTIDE SEQUENCE [LARGE SCALE GENOMIC DNA]</scope>
    <source>
        <strain evidence="4 5">CBS 101986</strain>
    </source>
</reference>
<dbReference type="Proteomes" id="UP000567179">
    <property type="component" value="Unassembled WGS sequence"/>
</dbReference>